<protein>
    <submittedName>
        <fullName evidence="1">Uncharacterized protein</fullName>
    </submittedName>
</protein>
<evidence type="ECO:0000313" key="1">
    <source>
        <dbReference type="EMBL" id="ANY87613.1"/>
    </source>
</evidence>
<proteinExistence type="predicted"/>
<dbReference type="EMBL" id="CP016634">
    <property type="protein sequence ID" value="ANY87613.1"/>
    <property type="molecule type" value="Genomic_DNA"/>
</dbReference>
<reference evidence="1" key="1">
    <citation type="submission" date="2016-07" db="EMBL/GenBank/DDBJ databases">
        <title>New class B carbapenemase carried by novel plasmid in Pseudomonas putida enviromental strain in eastern Amazonia.</title>
        <authorList>
            <person name="Souza C.O."/>
            <person name="Lima K.V."/>
            <person name="Brasiliense D.M."/>
            <person name="Perez-Chaparro P.J."/>
            <person name="Mamizuka E.M."/>
            <person name="Lima M.O."/>
            <person name="Lima L.N."/>
            <person name="McCulloch J.A."/>
        </authorList>
    </citation>
    <scope>NUCLEOTIDE SEQUENCE [LARGE SCALE GENOMIC DNA]</scope>
    <source>
        <strain evidence="1">IEC33019</strain>
    </source>
</reference>
<sequence>MKRLRLNEPSVPPSMYLLRRRVEHLIDLPRLITVIDADMALIGAGVVYIDADYNVIRLRRVQPVCSTAPKQLVIQEMRKTVKPQQYASEIKYNPRQARVLTEVAEFAGQRVGAVQRLVFMMGSGVSVISSVFAMPLCLRVDDVSVPIAVRSREIKGGATRKRQVYQLDNAPWYAAVSEMLDAASGLQSNSLMINYLRQARSATGQSWLELVRTLEPQQRRALSNALLRLNHSSLTLKQLHLSQQIGRMKKCFLMPSLNKETYPQIVEALGKLSGVVGTDTLQSIVVSTIESWSA</sequence>
<organism evidence="1">
    <name type="scientific">Pseudomonas putida</name>
    <name type="common">Arthrobacter siderocapsulatus</name>
    <dbReference type="NCBI Taxonomy" id="303"/>
    <lineage>
        <taxon>Bacteria</taxon>
        <taxon>Pseudomonadati</taxon>
        <taxon>Pseudomonadota</taxon>
        <taxon>Gammaproteobacteria</taxon>
        <taxon>Pseudomonadales</taxon>
        <taxon>Pseudomonadaceae</taxon>
        <taxon>Pseudomonas</taxon>
    </lineage>
</organism>
<accession>A0A1B2F649</accession>
<gene>
    <name evidence="1" type="ORF">IEC33019_2053</name>
</gene>
<name>A0A1B2F649_PSEPU</name>
<dbReference type="RefSeq" id="WP_070094443.1">
    <property type="nucleotide sequence ID" value="NZ_CP016634.1"/>
</dbReference>
<dbReference type="AlphaFoldDB" id="A0A1B2F649"/>